<dbReference type="Proteomes" id="UP001303373">
    <property type="component" value="Chromosome 8"/>
</dbReference>
<dbReference type="InterPro" id="IPR009401">
    <property type="entry name" value="Med13_C"/>
</dbReference>
<evidence type="ECO:0000256" key="5">
    <source>
        <dbReference type="ARBA" id="ARBA00023015"/>
    </source>
</evidence>
<dbReference type="InterPro" id="IPR041285">
    <property type="entry name" value="MID_MedPIWI"/>
</dbReference>
<comment type="subcellular location">
    <subcellularLocation>
        <location evidence="1 11">Nucleus</location>
    </subcellularLocation>
</comment>
<dbReference type="PANTHER" id="PTHR48249:SF3">
    <property type="entry name" value="MEDIATOR OF RNA POLYMERASE II TRANSCRIPTION SUBUNIT 13"/>
    <property type="match status" value="1"/>
</dbReference>
<name>A0AAQ3R915_9PEZI</name>
<evidence type="ECO:0000313" key="17">
    <source>
        <dbReference type="Proteomes" id="UP001303373"/>
    </source>
</evidence>
<evidence type="ECO:0000256" key="12">
    <source>
        <dbReference type="SAM" id="MobiDB-lite"/>
    </source>
</evidence>
<dbReference type="Pfam" id="PF11597">
    <property type="entry name" value="Med13_N"/>
    <property type="match status" value="1"/>
</dbReference>
<keyword evidence="8 11" id="KW-0539">Nucleus</keyword>
<evidence type="ECO:0000313" key="16">
    <source>
        <dbReference type="EMBL" id="WPH02459.1"/>
    </source>
</evidence>
<keyword evidence="4 11" id="KW-0678">Repressor</keyword>
<protein>
    <recommendedName>
        <fullName evidence="3 11">Mediator of RNA polymerase II transcription subunit 13</fullName>
    </recommendedName>
    <alternativeName>
        <fullName evidence="10 11">Mediator complex subunit 13</fullName>
    </alternativeName>
</protein>
<dbReference type="GO" id="GO:0016592">
    <property type="term" value="C:mediator complex"/>
    <property type="evidence" value="ECO:0007669"/>
    <property type="project" value="InterPro"/>
</dbReference>
<dbReference type="Pfam" id="PF06333">
    <property type="entry name" value="Med13_C"/>
    <property type="match status" value="1"/>
</dbReference>
<keyword evidence="17" id="KW-1185">Reference proteome</keyword>
<comment type="subunit">
    <text evidence="11">Component of the SRB8-11 complex, which itself associates with the Mediator complex.</text>
</comment>
<feature type="compositionally biased region" description="Basic and acidic residues" evidence="12">
    <location>
        <begin position="489"/>
        <end position="503"/>
    </location>
</feature>
<feature type="compositionally biased region" description="Basic and acidic residues" evidence="12">
    <location>
        <begin position="640"/>
        <end position="652"/>
    </location>
</feature>
<evidence type="ECO:0000259" key="14">
    <source>
        <dbReference type="Pfam" id="PF11597"/>
    </source>
</evidence>
<evidence type="ECO:0000256" key="11">
    <source>
        <dbReference type="RuleBase" id="RU364134"/>
    </source>
</evidence>
<evidence type="ECO:0000256" key="8">
    <source>
        <dbReference type="ARBA" id="ARBA00023242"/>
    </source>
</evidence>
<feature type="region of interest" description="Disordered" evidence="12">
    <location>
        <begin position="1241"/>
        <end position="1287"/>
    </location>
</feature>
<accession>A0AAQ3R915</accession>
<proteinExistence type="inferred from homology"/>
<evidence type="ECO:0000256" key="7">
    <source>
        <dbReference type="ARBA" id="ARBA00023163"/>
    </source>
</evidence>
<comment type="similarity">
    <text evidence="2 11">Belongs to the Mediator complex subunit 13 family.</text>
</comment>
<dbReference type="EMBL" id="CP138587">
    <property type="protein sequence ID" value="WPH02459.1"/>
    <property type="molecule type" value="Genomic_DNA"/>
</dbReference>
<evidence type="ECO:0000256" key="9">
    <source>
        <dbReference type="ARBA" id="ARBA00025661"/>
    </source>
</evidence>
<dbReference type="PANTHER" id="PTHR48249">
    <property type="entry name" value="MEDIATOR OF RNA POLYMERASE II TRANSCRIPTION SUBUNIT 13"/>
    <property type="match status" value="1"/>
</dbReference>
<dbReference type="GO" id="GO:0045944">
    <property type="term" value="P:positive regulation of transcription by RNA polymerase II"/>
    <property type="evidence" value="ECO:0007669"/>
    <property type="project" value="TreeGrafter"/>
</dbReference>
<feature type="compositionally biased region" description="Polar residues" evidence="12">
    <location>
        <begin position="575"/>
        <end position="587"/>
    </location>
</feature>
<reference evidence="16 17" key="1">
    <citation type="submission" date="2023-11" db="EMBL/GenBank/DDBJ databases">
        <title>An acidophilic fungus is an integral part of prey digestion in a carnivorous sundew plant.</title>
        <authorList>
            <person name="Tsai I.J."/>
        </authorList>
    </citation>
    <scope>NUCLEOTIDE SEQUENCE [LARGE SCALE GENOMIC DNA]</scope>
    <source>
        <strain evidence="16">169a</strain>
    </source>
</reference>
<feature type="domain" description="Mediator complex subunit Med13 N-terminal" evidence="14">
    <location>
        <begin position="1"/>
        <end position="263"/>
    </location>
</feature>
<evidence type="ECO:0000256" key="10">
    <source>
        <dbReference type="ARBA" id="ARBA00032008"/>
    </source>
</evidence>
<keyword evidence="5 11" id="KW-0805">Transcription regulation</keyword>
<feature type="domain" description="Mediator complex subunit Med13 C-terminal" evidence="13">
    <location>
        <begin position="1100"/>
        <end position="1421"/>
    </location>
</feature>
<gene>
    <name evidence="16" type="ORF">R9X50_00532300</name>
</gene>
<evidence type="ECO:0000259" key="13">
    <source>
        <dbReference type="Pfam" id="PF06333"/>
    </source>
</evidence>
<evidence type="ECO:0000256" key="4">
    <source>
        <dbReference type="ARBA" id="ARBA00022491"/>
    </source>
</evidence>
<evidence type="ECO:0000256" key="6">
    <source>
        <dbReference type="ARBA" id="ARBA00023159"/>
    </source>
</evidence>
<keyword evidence="7 11" id="KW-0804">Transcription</keyword>
<feature type="region of interest" description="Disordered" evidence="12">
    <location>
        <begin position="626"/>
        <end position="709"/>
    </location>
</feature>
<sequence>MDFFKSCRSNVLLVEGVSKTQFRAFSTVTASHRVDRTIQTLRDRGTLCAQASSQLWVFGISEGENDTVAKLKAVELEDEGIKEVYNGALGTESLQKTHDGRHVRDVLLDAIEGSISYRFAKESGATRIGLGLWHLSGGPDDTGFIIRLSLEFTENNSLYVTTSAEASPIINLKHASNLVGQTFILAPIGKTVQPVLNDYSYLESTSGPPTTESKRTTTVAMWRAAVTGLLASEGIDISDDEPWIPFRLESDRDSETVTWPSAAAFCLRDKAIPSNVLGRHDDVWRNWFTVPGEDDPFRNPLSTAEEWYTGAAEREKALREVTDMSEHPELHSGNPSMSYTTIDIDNALSTSPPFTQRNADQQSAIGGIYPTPPDGLMLVSQPLNNIESVIASAHAGPVSLDSGMTRAPEDQAVDQTMESPNDPQAFASNNEDLFGDMDGMDFAGDEVGDADFNFFDEPDDDPASETRQNNEMMDIVEDEEKAAAVTHQDSADNHQPNHDMNTKEDTNLDLKLMDTHQEPEITESPPLKNDELETRHSDPPLLAAEDQLGANEPEKPLSPFGVKERLLPPPIPASARQSLSGSPSNNRRSSKFDPVAFRESIDLGQKYAPPAHRALVEHMETQGELNISLPTKHKKPRIKRPLDSDSDASDRGDESEEDSYESASSMSDENMPPKLPWDTKKRKRSTDQDTLTAERAWNDQTMDDGSEDSLQEQGLIHLLRSTASHCTMTGETDKAANLAFIVDMKKPHIENGCLPPTDTLLQLSPLDLVYTAQLVNEQAVTCTSLLVEQLGLLTIDFSNYWPISALASQRTLEQLVQYFLPATLPCTISELALIREPHRQVPPPAARPGQPRPPQRIDSVNLGPDFHLIPPPYVRVQRGQDTFEMLPPSLDFWETLSLGPSSGAKDVRAFCVYPSSDELRGIVDVFLGELGSAYENCKLGSHVHVRNMIEDIDLDDYEDGLVPVDLSEDDNLETTLRAYSSICADLGAFMSEIAHVESERTFVVYMINPFTHAKASHHLCACFWLLYEAYRSKITKMKDGQSRSDVVLQLLPIELIAAYEAPVILDARQMGMLAKETYDRCPPSALDSVSMKAVSLGFAAPFVELATAPPRRINFQLTADPPSDLMHEPSLLHLAYALSKDKEWIVATWADNAGRNQSSLSLSTRGKSFADVAEDIWTRTKEVMSEREVTWRVFILTAEAAEASIHQCWRKIITQPRKHLIHVTFLTIDLFPSLKLLPPQPNMDDAPAGGVPGTSVLTPASTPQGTPFTFSPDASSHTAPPTPAPTDVSANAVDNDPDAHLIDFADETWAVLFSPTYARAQKYSAFANGALFKRGEPDIDHFSLASYAKSLPSLIVGLHWTIQVRPNANVDEGNVKQAEATLREALRMYRNLSVLTRARGLGCPKDGKVDWNVMPVHLVAALRGVEGLDGLLS</sequence>
<dbReference type="InterPro" id="IPR021643">
    <property type="entry name" value="Mediator_Med13_N"/>
</dbReference>
<evidence type="ECO:0000256" key="2">
    <source>
        <dbReference type="ARBA" id="ARBA00009354"/>
    </source>
</evidence>
<feature type="region of interest" description="Disordered" evidence="12">
    <location>
        <begin position="480"/>
        <end position="503"/>
    </location>
</feature>
<feature type="domain" description="MID" evidence="15">
    <location>
        <begin position="905"/>
        <end position="1083"/>
    </location>
</feature>
<feature type="region of interest" description="Disordered" evidence="12">
    <location>
        <begin position="541"/>
        <end position="597"/>
    </location>
</feature>
<evidence type="ECO:0000256" key="3">
    <source>
        <dbReference type="ARBA" id="ARBA00019618"/>
    </source>
</evidence>
<dbReference type="Pfam" id="PF18296">
    <property type="entry name" value="MID_MedPIWI"/>
    <property type="match status" value="1"/>
</dbReference>
<comment type="function">
    <text evidence="9 11">Component of the SRB8-11 complex. The SRB8-11 complex is a regulatory module of the Mediator complex which is itself involved in regulation of basal and activated RNA polymerase II-dependent transcription. The SRB8-11 complex may be involved in the transcriptional repression of a subset of genes regulated by Mediator. It may inhibit the association of the Mediator complex with RNA polymerase II to form the holoenzyme complex.</text>
</comment>
<organism evidence="16 17">
    <name type="scientific">Acrodontium crateriforme</name>
    <dbReference type="NCBI Taxonomy" id="150365"/>
    <lineage>
        <taxon>Eukaryota</taxon>
        <taxon>Fungi</taxon>
        <taxon>Dikarya</taxon>
        <taxon>Ascomycota</taxon>
        <taxon>Pezizomycotina</taxon>
        <taxon>Dothideomycetes</taxon>
        <taxon>Dothideomycetidae</taxon>
        <taxon>Mycosphaerellales</taxon>
        <taxon>Teratosphaeriaceae</taxon>
        <taxon>Acrodontium</taxon>
    </lineage>
</organism>
<keyword evidence="6 11" id="KW-0010">Activator</keyword>
<feature type="compositionally biased region" description="Polar residues" evidence="12">
    <location>
        <begin position="1255"/>
        <end position="1269"/>
    </location>
</feature>
<dbReference type="GO" id="GO:0003713">
    <property type="term" value="F:transcription coactivator activity"/>
    <property type="evidence" value="ECO:0007669"/>
    <property type="project" value="TreeGrafter"/>
</dbReference>
<dbReference type="InterPro" id="IPR051139">
    <property type="entry name" value="Mediator_complx_sub13"/>
</dbReference>
<evidence type="ECO:0000259" key="15">
    <source>
        <dbReference type="Pfam" id="PF18296"/>
    </source>
</evidence>
<evidence type="ECO:0000256" key="1">
    <source>
        <dbReference type="ARBA" id="ARBA00004123"/>
    </source>
</evidence>